<evidence type="ECO:0000256" key="1">
    <source>
        <dbReference type="ARBA" id="ARBA00003543"/>
    </source>
</evidence>
<evidence type="ECO:0000256" key="10">
    <source>
        <dbReference type="HAMAP-Rule" id="MF_00530"/>
    </source>
</evidence>
<dbReference type="InterPro" id="IPR036771">
    <property type="entry name" value="ATPsynth_dsu/esu_N"/>
</dbReference>
<dbReference type="PANTHER" id="PTHR13822:SF10">
    <property type="entry name" value="ATP SYNTHASE EPSILON CHAIN, CHLOROPLASTIC"/>
    <property type="match status" value="1"/>
</dbReference>
<comment type="subcellular location">
    <subcellularLocation>
        <location evidence="10">Cell membrane</location>
        <topology evidence="10">Peripheral membrane protein</topology>
    </subcellularLocation>
    <subcellularLocation>
        <location evidence="2">Endomembrane system</location>
        <topology evidence="2">Peripheral membrane protein</topology>
    </subcellularLocation>
</comment>
<protein>
    <recommendedName>
        <fullName evidence="10">ATP synthase epsilon chain</fullName>
    </recommendedName>
    <alternativeName>
        <fullName evidence="10">ATP synthase F1 sector epsilon subunit</fullName>
    </alternativeName>
    <alternativeName>
        <fullName evidence="10">F-ATPase epsilon subunit</fullName>
    </alternativeName>
</protein>
<dbReference type="InterPro" id="IPR020546">
    <property type="entry name" value="ATP_synth_F1_dsu/esu_N"/>
</dbReference>
<dbReference type="Pfam" id="PF02823">
    <property type="entry name" value="ATP-synt_DE_N"/>
    <property type="match status" value="1"/>
</dbReference>
<proteinExistence type="inferred from homology"/>
<evidence type="ECO:0000256" key="5">
    <source>
        <dbReference type="ARBA" id="ARBA00022475"/>
    </source>
</evidence>
<dbReference type="HAMAP" id="MF_00530">
    <property type="entry name" value="ATP_synth_epsil_bac"/>
    <property type="match status" value="1"/>
</dbReference>
<keyword evidence="5 10" id="KW-1003">Cell membrane</keyword>
<evidence type="ECO:0000256" key="11">
    <source>
        <dbReference type="RuleBase" id="RU003656"/>
    </source>
</evidence>
<dbReference type="Gene3D" id="2.60.15.10">
    <property type="entry name" value="F0F1 ATP synthase delta/epsilon subunit, N-terminal"/>
    <property type="match status" value="1"/>
</dbReference>
<dbReference type="RefSeq" id="WP_205458123.1">
    <property type="nucleotide sequence ID" value="NZ_JAFHKK010000003.1"/>
</dbReference>
<evidence type="ECO:0000256" key="4">
    <source>
        <dbReference type="ARBA" id="ARBA00022448"/>
    </source>
</evidence>
<accession>A0ABS2WPR7</accession>
<keyword evidence="8 10" id="KW-0139">CF(1)</keyword>
<dbReference type="EMBL" id="JAFHKK010000003">
    <property type="protein sequence ID" value="MBN2963691.1"/>
    <property type="molecule type" value="Genomic_DNA"/>
</dbReference>
<keyword evidence="9 10" id="KW-0066">ATP synthesis</keyword>
<dbReference type="InterPro" id="IPR001469">
    <property type="entry name" value="ATP_synth_F1_dsu/esu"/>
</dbReference>
<evidence type="ECO:0000256" key="7">
    <source>
        <dbReference type="ARBA" id="ARBA00023136"/>
    </source>
</evidence>
<reference evidence="13" key="2">
    <citation type="submission" date="2021-02" db="EMBL/GenBank/DDBJ databases">
        <authorList>
            <person name="Merkel A.Y."/>
        </authorList>
    </citation>
    <scope>NUCLEOTIDE SEQUENCE</scope>
    <source>
        <strain evidence="13">T05b</strain>
    </source>
</reference>
<gene>
    <name evidence="10" type="primary">atpC</name>
    <name evidence="13" type="ORF">JWV37_02770</name>
</gene>
<evidence type="ECO:0000256" key="2">
    <source>
        <dbReference type="ARBA" id="ARBA00004184"/>
    </source>
</evidence>
<dbReference type="SUPFAM" id="SSF51344">
    <property type="entry name" value="Epsilon subunit of F1F0-ATP synthase N-terminal domain"/>
    <property type="match status" value="1"/>
</dbReference>
<dbReference type="CDD" id="cd12152">
    <property type="entry name" value="F1-ATPase_delta"/>
    <property type="match status" value="1"/>
</dbReference>
<comment type="caution">
    <text evidence="13">The sequence shown here is derived from an EMBL/GenBank/DDBJ whole genome shotgun (WGS) entry which is preliminary data.</text>
</comment>
<comment type="function">
    <text evidence="1 10">Produces ATP from ADP in the presence of a proton gradient across the membrane.</text>
</comment>
<dbReference type="PANTHER" id="PTHR13822">
    <property type="entry name" value="ATP SYNTHASE DELTA/EPSILON CHAIN"/>
    <property type="match status" value="1"/>
</dbReference>
<evidence type="ECO:0000256" key="8">
    <source>
        <dbReference type="ARBA" id="ARBA00023196"/>
    </source>
</evidence>
<keyword evidence="6 10" id="KW-0406">Ion transport</keyword>
<sequence>MSTLKLEVVTPLGLIFSHDVKAVTLPGVEGEFGILPGHASFVSMLKAGVMDIELESGKHDVVAVNWGYVKVDEEKVIVLADGAVSVRGSNESEIAASIENANKLIESMGDSETSIALAKARIESIARLR</sequence>
<evidence type="ECO:0000259" key="12">
    <source>
        <dbReference type="Pfam" id="PF02823"/>
    </source>
</evidence>
<evidence type="ECO:0000256" key="6">
    <source>
        <dbReference type="ARBA" id="ARBA00023065"/>
    </source>
</evidence>
<feature type="domain" description="ATP synthase F1 complex delta/epsilon subunit N-terminal" evidence="12">
    <location>
        <begin position="4"/>
        <end position="83"/>
    </location>
</feature>
<organism evidence="13 14">
    <name type="scientific">Sulfurospirillum tamanense</name>
    <dbReference type="NCBI Taxonomy" id="2813362"/>
    <lineage>
        <taxon>Bacteria</taxon>
        <taxon>Pseudomonadati</taxon>
        <taxon>Campylobacterota</taxon>
        <taxon>Epsilonproteobacteria</taxon>
        <taxon>Campylobacterales</taxon>
        <taxon>Sulfurospirillaceae</taxon>
        <taxon>Sulfurospirillum</taxon>
    </lineage>
</organism>
<evidence type="ECO:0000256" key="3">
    <source>
        <dbReference type="ARBA" id="ARBA00005712"/>
    </source>
</evidence>
<keyword evidence="14" id="KW-1185">Reference proteome</keyword>
<evidence type="ECO:0000313" key="13">
    <source>
        <dbReference type="EMBL" id="MBN2963691.1"/>
    </source>
</evidence>
<evidence type="ECO:0000256" key="9">
    <source>
        <dbReference type="ARBA" id="ARBA00023310"/>
    </source>
</evidence>
<dbReference type="Proteomes" id="UP000703590">
    <property type="component" value="Unassembled WGS sequence"/>
</dbReference>
<comment type="subunit">
    <text evidence="10 11">F-type ATPases have 2 components, CF(1) - the catalytic core - and CF(0) - the membrane proton channel. CF(1) has five subunits: alpha(3), beta(3), gamma(1), delta(1), epsilon(1). CF(0) has three main subunits: a, b and c.</text>
</comment>
<evidence type="ECO:0000313" key="14">
    <source>
        <dbReference type="Proteomes" id="UP000703590"/>
    </source>
</evidence>
<keyword evidence="7 10" id="KW-0472">Membrane</keyword>
<name>A0ABS2WPR7_9BACT</name>
<comment type="similarity">
    <text evidence="3 10 11">Belongs to the ATPase epsilon chain family.</text>
</comment>
<keyword evidence="10" id="KW-0375">Hydrogen ion transport</keyword>
<dbReference type="NCBIfam" id="TIGR01216">
    <property type="entry name" value="ATP_synt_epsi"/>
    <property type="match status" value="1"/>
</dbReference>
<keyword evidence="4 10" id="KW-0813">Transport</keyword>
<reference evidence="13" key="1">
    <citation type="submission" date="2021-02" db="EMBL/GenBank/DDBJ databases">
        <title>Sulfurospirillum tamanensis sp. nov.</title>
        <authorList>
            <person name="Frolova A."/>
            <person name="Merkel A."/>
            <person name="Slobodkin A."/>
        </authorList>
    </citation>
    <scope>NUCLEOTIDE SEQUENCE</scope>
    <source>
        <strain evidence="13">T05b</strain>
    </source>
</reference>